<dbReference type="InterPro" id="IPR035979">
    <property type="entry name" value="RBD_domain_sf"/>
</dbReference>
<sequence length="570" mass="63724">MPKRKFNKLANAKSPVSPKRQQLMAKPKQNGSQPQKQTPNKKGTPTFAKTQQQKHHKFAKSPVSPKKEQLKFEDSEEEDDEFDDEELEDEFDTDDEEEQQMVKPKKGGTPTVAQTQQKQQQIANAKSGVPPKKGQIANAITAVPPKKGQIANAKTAVPPKKEQLKFEDSEEEDEVTDEDLDDEEMDDEELEDESESDDEEEEQMVKPKKGVTPTVAQTQQKQQQIANAKTAVPSKKEQLANAKSAVPPKKEQLANAKSAVPPKKEQLANAKSAVPPKKEQLKFEDSEEEDEVTDEELDDEEMDDEEMEDEELEDESDEEEEEEQTVKPKKGATPTVAQTEQPKQQQLANGKSAVPSKKEQLANAKTAVPSKKEQLSTQTDKYKAIAAEEERRRAERDKVTLFLRCETLQKMTDGEIKALHPDTLAVRTNNRAFCWMVFASEPTADKAFAVLSKKGQIGGKELYVDKCGTKAKNQHPQKGTKKEHPISPTQLAVFHFPPSTTADQLKVVFPTAKDVKIDPFNLSKNSNKSFRRITRATITFGSETDAKKAFDKSAQLKIGGVPVDVFYGRN</sequence>
<evidence type="ECO:0000256" key="1">
    <source>
        <dbReference type="SAM" id="MobiDB-lite"/>
    </source>
</evidence>
<keyword evidence="3" id="KW-1185">Reference proteome</keyword>
<feature type="compositionally biased region" description="Polar residues" evidence="1">
    <location>
        <begin position="29"/>
        <end position="51"/>
    </location>
</feature>
<feature type="region of interest" description="Disordered" evidence="1">
    <location>
        <begin position="1"/>
        <end position="376"/>
    </location>
</feature>
<feature type="compositionally biased region" description="Acidic residues" evidence="1">
    <location>
        <begin position="168"/>
        <end position="202"/>
    </location>
</feature>
<organism evidence="2 3">
    <name type="scientific">Heterodera trifolii</name>
    <dbReference type="NCBI Taxonomy" id="157864"/>
    <lineage>
        <taxon>Eukaryota</taxon>
        <taxon>Metazoa</taxon>
        <taxon>Ecdysozoa</taxon>
        <taxon>Nematoda</taxon>
        <taxon>Chromadorea</taxon>
        <taxon>Rhabditida</taxon>
        <taxon>Tylenchina</taxon>
        <taxon>Tylenchomorpha</taxon>
        <taxon>Tylenchoidea</taxon>
        <taxon>Heteroderidae</taxon>
        <taxon>Heteroderinae</taxon>
        <taxon>Heterodera</taxon>
    </lineage>
</organism>
<accession>A0ABD2JY92</accession>
<dbReference type="InterPro" id="IPR012677">
    <property type="entry name" value="Nucleotide-bd_a/b_plait_sf"/>
</dbReference>
<name>A0ABD2JY92_9BILA</name>
<dbReference type="Proteomes" id="UP001620626">
    <property type="component" value="Unassembled WGS sequence"/>
</dbReference>
<dbReference type="EMBL" id="JBICBT010000879">
    <property type="protein sequence ID" value="KAL3095554.1"/>
    <property type="molecule type" value="Genomic_DNA"/>
</dbReference>
<dbReference type="Gene3D" id="3.30.70.330">
    <property type="match status" value="1"/>
</dbReference>
<proteinExistence type="predicted"/>
<evidence type="ECO:0000313" key="2">
    <source>
        <dbReference type="EMBL" id="KAL3095554.1"/>
    </source>
</evidence>
<gene>
    <name evidence="2" type="ORF">niasHT_024380</name>
</gene>
<feature type="compositionally biased region" description="Acidic residues" evidence="1">
    <location>
        <begin position="285"/>
        <end position="323"/>
    </location>
</feature>
<evidence type="ECO:0000313" key="3">
    <source>
        <dbReference type="Proteomes" id="UP001620626"/>
    </source>
</evidence>
<dbReference type="CDD" id="cd00590">
    <property type="entry name" value="RRM_SF"/>
    <property type="match status" value="1"/>
</dbReference>
<feature type="compositionally biased region" description="Acidic residues" evidence="1">
    <location>
        <begin position="74"/>
        <end position="99"/>
    </location>
</feature>
<reference evidence="2 3" key="1">
    <citation type="submission" date="2024-10" db="EMBL/GenBank/DDBJ databases">
        <authorList>
            <person name="Kim D."/>
        </authorList>
    </citation>
    <scope>NUCLEOTIDE SEQUENCE [LARGE SCALE GENOMIC DNA]</scope>
    <source>
        <strain evidence="2">BH-2024</strain>
    </source>
</reference>
<feature type="compositionally biased region" description="Polar residues" evidence="1">
    <location>
        <begin position="335"/>
        <end position="349"/>
    </location>
</feature>
<comment type="caution">
    <text evidence="2">The sequence shown here is derived from an EMBL/GenBank/DDBJ whole genome shotgun (WGS) entry which is preliminary data.</text>
</comment>
<evidence type="ECO:0008006" key="4">
    <source>
        <dbReference type="Google" id="ProtNLM"/>
    </source>
</evidence>
<feature type="compositionally biased region" description="Low complexity" evidence="1">
    <location>
        <begin position="212"/>
        <end position="231"/>
    </location>
</feature>
<dbReference type="AlphaFoldDB" id="A0ABD2JY92"/>
<dbReference type="SUPFAM" id="SSF54928">
    <property type="entry name" value="RNA-binding domain, RBD"/>
    <property type="match status" value="1"/>
</dbReference>
<protein>
    <recommendedName>
        <fullName evidence="4">RRM domain-containing protein</fullName>
    </recommendedName>
</protein>